<dbReference type="RefSeq" id="WP_275616302.1">
    <property type="nucleotide sequence ID" value="NZ_JARFVB010000008.1"/>
</dbReference>
<evidence type="ECO:0000256" key="1">
    <source>
        <dbReference type="SAM" id="Phobius"/>
    </source>
</evidence>
<feature type="transmembrane region" description="Helical" evidence="1">
    <location>
        <begin position="7"/>
        <end position="28"/>
    </location>
</feature>
<keyword evidence="1" id="KW-1133">Transmembrane helix</keyword>
<name>A0ABT5Y251_9FLAO</name>
<reference evidence="2 3" key="1">
    <citation type="submission" date="2023-03" db="EMBL/GenBank/DDBJ databases">
        <title>Muricauda XX sp. nov. and Muricauda XXX sp. nov., two novel species isolated from Okinawa Trough.</title>
        <authorList>
            <person name="Cao W."/>
            <person name="Deng X."/>
        </authorList>
    </citation>
    <scope>NUCLEOTIDE SEQUENCE [LARGE SCALE GENOMIC DNA]</scope>
    <source>
        <strain evidence="2 3">334s03</strain>
    </source>
</reference>
<evidence type="ECO:0000313" key="3">
    <source>
        <dbReference type="Proteomes" id="UP001221366"/>
    </source>
</evidence>
<evidence type="ECO:0008006" key="4">
    <source>
        <dbReference type="Google" id="ProtNLM"/>
    </source>
</evidence>
<keyword evidence="3" id="KW-1185">Reference proteome</keyword>
<proteinExistence type="predicted"/>
<feature type="transmembrane region" description="Helical" evidence="1">
    <location>
        <begin position="73"/>
        <end position="94"/>
    </location>
</feature>
<feature type="transmembrane region" description="Helical" evidence="1">
    <location>
        <begin position="40"/>
        <end position="61"/>
    </location>
</feature>
<dbReference type="Proteomes" id="UP001221366">
    <property type="component" value="Unassembled WGS sequence"/>
</dbReference>
<accession>A0ABT5Y251</accession>
<gene>
    <name evidence="2" type="ORF">PY092_13370</name>
</gene>
<dbReference type="EMBL" id="JARFVB010000008">
    <property type="protein sequence ID" value="MDF0717147.1"/>
    <property type="molecule type" value="Genomic_DNA"/>
</dbReference>
<evidence type="ECO:0000313" key="2">
    <source>
        <dbReference type="EMBL" id="MDF0717147.1"/>
    </source>
</evidence>
<organism evidence="2 3">
    <name type="scientific">Flagellimonas yonaguniensis</name>
    <dbReference type="NCBI Taxonomy" id="3031325"/>
    <lineage>
        <taxon>Bacteria</taxon>
        <taxon>Pseudomonadati</taxon>
        <taxon>Bacteroidota</taxon>
        <taxon>Flavobacteriia</taxon>
        <taxon>Flavobacteriales</taxon>
        <taxon>Flavobacteriaceae</taxon>
        <taxon>Flagellimonas</taxon>
    </lineage>
</organism>
<feature type="transmembrane region" description="Helical" evidence="1">
    <location>
        <begin position="100"/>
        <end position="122"/>
    </location>
</feature>
<keyword evidence="1" id="KW-0472">Membrane</keyword>
<keyword evidence="1" id="KW-0812">Transmembrane</keyword>
<comment type="caution">
    <text evidence="2">The sequence shown here is derived from an EMBL/GenBank/DDBJ whole genome shotgun (WGS) entry which is preliminary data.</text>
</comment>
<protein>
    <recommendedName>
        <fullName evidence="4">DUF4293 family protein</fullName>
    </recommendedName>
</protein>
<sequence>MRRNTFLTISAVIAMVIGLIALCFPTILLKSKGIVNNPQANVWMSEVGILLIAIGTMVYFIRNESYSRVIKAVIIGIIMIQLGLLIIEVYAYYMGIITEIMGIIPNSIIHIVLIIGLFHYLVKGNREI</sequence>